<dbReference type="HOGENOM" id="CLU_2706296_0_0_1"/>
<dbReference type="Proteomes" id="UP000053989">
    <property type="component" value="Unassembled WGS sequence"/>
</dbReference>
<evidence type="ECO:0000313" key="1">
    <source>
        <dbReference type="EMBL" id="KIM64687.1"/>
    </source>
</evidence>
<reference evidence="1 2" key="1">
    <citation type="submission" date="2014-04" db="EMBL/GenBank/DDBJ databases">
        <authorList>
            <consortium name="DOE Joint Genome Institute"/>
            <person name="Kuo A."/>
            <person name="Kohler A."/>
            <person name="Nagy L.G."/>
            <person name="Floudas D."/>
            <person name="Copeland A."/>
            <person name="Barry K.W."/>
            <person name="Cichocki N."/>
            <person name="Veneault-Fourrey C."/>
            <person name="LaButti K."/>
            <person name="Lindquist E.A."/>
            <person name="Lipzen A."/>
            <person name="Lundell T."/>
            <person name="Morin E."/>
            <person name="Murat C."/>
            <person name="Sun H."/>
            <person name="Tunlid A."/>
            <person name="Henrissat B."/>
            <person name="Grigoriev I.V."/>
            <person name="Hibbett D.S."/>
            <person name="Martin F."/>
            <person name="Nordberg H.P."/>
            <person name="Cantor M.N."/>
            <person name="Hua S.X."/>
        </authorList>
    </citation>
    <scope>NUCLEOTIDE SEQUENCE [LARGE SCALE GENOMIC DNA]</scope>
    <source>
        <strain evidence="1 2">Foug A</strain>
    </source>
</reference>
<gene>
    <name evidence="1" type="ORF">SCLCIDRAFT_614622</name>
</gene>
<keyword evidence="2" id="KW-1185">Reference proteome</keyword>
<reference evidence="2" key="2">
    <citation type="submission" date="2015-01" db="EMBL/GenBank/DDBJ databases">
        <title>Evolutionary Origins and Diversification of the Mycorrhizal Mutualists.</title>
        <authorList>
            <consortium name="DOE Joint Genome Institute"/>
            <consortium name="Mycorrhizal Genomics Consortium"/>
            <person name="Kohler A."/>
            <person name="Kuo A."/>
            <person name="Nagy L.G."/>
            <person name="Floudas D."/>
            <person name="Copeland A."/>
            <person name="Barry K.W."/>
            <person name="Cichocki N."/>
            <person name="Veneault-Fourrey C."/>
            <person name="LaButti K."/>
            <person name="Lindquist E.A."/>
            <person name="Lipzen A."/>
            <person name="Lundell T."/>
            <person name="Morin E."/>
            <person name="Murat C."/>
            <person name="Riley R."/>
            <person name="Ohm R."/>
            <person name="Sun H."/>
            <person name="Tunlid A."/>
            <person name="Henrissat B."/>
            <person name="Grigoriev I.V."/>
            <person name="Hibbett D.S."/>
            <person name="Martin F."/>
        </authorList>
    </citation>
    <scope>NUCLEOTIDE SEQUENCE [LARGE SCALE GENOMIC DNA]</scope>
    <source>
        <strain evidence="2">Foug A</strain>
    </source>
</reference>
<dbReference type="AlphaFoldDB" id="A0A0C3AIG7"/>
<name>A0A0C3AIG7_9AGAM</name>
<accession>A0A0C3AIG7</accession>
<protein>
    <submittedName>
        <fullName evidence="1">Uncharacterized protein</fullName>
    </submittedName>
</protein>
<organism evidence="1 2">
    <name type="scientific">Scleroderma citrinum Foug A</name>
    <dbReference type="NCBI Taxonomy" id="1036808"/>
    <lineage>
        <taxon>Eukaryota</taxon>
        <taxon>Fungi</taxon>
        <taxon>Dikarya</taxon>
        <taxon>Basidiomycota</taxon>
        <taxon>Agaricomycotina</taxon>
        <taxon>Agaricomycetes</taxon>
        <taxon>Agaricomycetidae</taxon>
        <taxon>Boletales</taxon>
        <taxon>Sclerodermatineae</taxon>
        <taxon>Sclerodermataceae</taxon>
        <taxon>Scleroderma</taxon>
    </lineage>
</organism>
<evidence type="ECO:0000313" key="2">
    <source>
        <dbReference type="Proteomes" id="UP000053989"/>
    </source>
</evidence>
<dbReference type="EMBL" id="KN822027">
    <property type="protein sequence ID" value="KIM64687.1"/>
    <property type="molecule type" value="Genomic_DNA"/>
</dbReference>
<dbReference type="InParanoid" id="A0A0C3AIG7"/>
<proteinExistence type="predicted"/>
<sequence length="73" mass="8533">MNSYSPRIRQSNITPFLHSNYLKHELCGACIYKLHLLPPYTALVLLRPRGLKKEKKFKRSILPWHSSDPVDQS</sequence>